<dbReference type="PANTHER" id="PTHR33116">
    <property type="entry name" value="REVERSE TRANSCRIPTASE ZINC-BINDING DOMAIN-CONTAINING PROTEIN-RELATED-RELATED"/>
    <property type="match status" value="1"/>
</dbReference>
<evidence type="ECO:0000313" key="2">
    <source>
        <dbReference type="Proteomes" id="UP000235145"/>
    </source>
</evidence>
<evidence type="ECO:0000313" key="1">
    <source>
        <dbReference type="EMBL" id="KAJ0222789.1"/>
    </source>
</evidence>
<reference evidence="1 2" key="1">
    <citation type="journal article" date="2017" name="Nat. Commun.">
        <title>Genome assembly with in vitro proximity ligation data and whole-genome triplication in lettuce.</title>
        <authorList>
            <person name="Reyes-Chin-Wo S."/>
            <person name="Wang Z."/>
            <person name="Yang X."/>
            <person name="Kozik A."/>
            <person name="Arikit S."/>
            <person name="Song C."/>
            <person name="Xia L."/>
            <person name="Froenicke L."/>
            <person name="Lavelle D.O."/>
            <person name="Truco M.J."/>
            <person name="Xia R."/>
            <person name="Zhu S."/>
            <person name="Xu C."/>
            <person name="Xu H."/>
            <person name="Xu X."/>
            <person name="Cox K."/>
            <person name="Korf I."/>
            <person name="Meyers B.C."/>
            <person name="Michelmore R.W."/>
        </authorList>
    </citation>
    <scope>NUCLEOTIDE SEQUENCE [LARGE SCALE GENOMIC DNA]</scope>
    <source>
        <strain evidence="2">cv. Salinas</strain>
        <tissue evidence="1">Seedlings</tissue>
    </source>
</reference>
<gene>
    <name evidence="1" type="ORF">LSAT_V11C200061880</name>
</gene>
<accession>A0A9R1XRI0</accession>
<dbReference type="EMBL" id="NBSK02000002">
    <property type="protein sequence ID" value="KAJ0222789.1"/>
    <property type="molecule type" value="Genomic_DNA"/>
</dbReference>
<dbReference type="Proteomes" id="UP000235145">
    <property type="component" value="Unassembled WGS sequence"/>
</dbReference>
<proteinExistence type="predicted"/>
<dbReference type="PANTHER" id="PTHR33116:SF79">
    <property type="entry name" value="REVERSE TRANSCRIPTASE DOMAIN, ZINC FINGER, CCHC-TYPE-RELATED"/>
    <property type="match status" value="1"/>
</dbReference>
<dbReference type="AlphaFoldDB" id="A0A9R1XRI0"/>
<keyword evidence="2" id="KW-1185">Reference proteome</keyword>
<sequence>MASLLGCEPSTLPFNYLGVPVGANIRLKIHWQPVIDRFQDKLSQWKAKSLSFGGRLTLIKSVLSNLPTYFMSLFVAPVGVIEKLERIKRRFLWGGSVIASKETGGLGVGSLNAFNTALIVKWWWRFRKDPGSIWAKAITSMHKLQVWNNIACSQKELNKLGISVDMVLEKNPLRMVTHGHAH</sequence>
<comment type="caution">
    <text evidence="1">The sequence shown here is derived from an EMBL/GenBank/DDBJ whole genome shotgun (WGS) entry which is preliminary data.</text>
</comment>
<evidence type="ECO:0008006" key="3">
    <source>
        <dbReference type="Google" id="ProtNLM"/>
    </source>
</evidence>
<name>A0A9R1XRI0_LACSA</name>
<protein>
    <recommendedName>
        <fullName evidence="3">RNA-directed DNA polymerase, eukaryota, reverse transcriptase zinc-binding domain protein</fullName>
    </recommendedName>
</protein>
<organism evidence="1 2">
    <name type="scientific">Lactuca sativa</name>
    <name type="common">Garden lettuce</name>
    <dbReference type="NCBI Taxonomy" id="4236"/>
    <lineage>
        <taxon>Eukaryota</taxon>
        <taxon>Viridiplantae</taxon>
        <taxon>Streptophyta</taxon>
        <taxon>Embryophyta</taxon>
        <taxon>Tracheophyta</taxon>
        <taxon>Spermatophyta</taxon>
        <taxon>Magnoliopsida</taxon>
        <taxon>eudicotyledons</taxon>
        <taxon>Gunneridae</taxon>
        <taxon>Pentapetalae</taxon>
        <taxon>asterids</taxon>
        <taxon>campanulids</taxon>
        <taxon>Asterales</taxon>
        <taxon>Asteraceae</taxon>
        <taxon>Cichorioideae</taxon>
        <taxon>Cichorieae</taxon>
        <taxon>Lactucinae</taxon>
        <taxon>Lactuca</taxon>
    </lineage>
</organism>